<evidence type="ECO:0000313" key="1">
    <source>
        <dbReference type="EMBL" id="KAJ0027959.1"/>
    </source>
</evidence>
<protein>
    <submittedName>
        <fullName evidence="1">Uncharacterized protein</fullName>
    </submittedName>
</protein>
<name>A0ACC0Y398_9ROSI</name>
<dbReference type="Proteomes" id="UP001163603">
    <property type="component" value="Chromosome 9"/>
</dbReference>
<sequence>MSLSFFNSLFHKLTSRWPLFLYAATWTTILTATVAVSSFWPELCFVWAISPSSSFSRDCDTDAFVRVPLDLPGEFLCLPAPLFKRSKLDLFVPPVFAAVVVASSAWLVRALGLFEYEESS</sequence>
<reference evidence="2" key="1">
    <citation type="journal article" date="2023" name="G3 (Bethesda)">
        <title>Genome assembly and association tests identify interacting loci associated with vigor, precocity, and sex in interspecific pistachio rootstocks.</title>
        <authorList>
            <person name="Palmer W."/>
            <person name="Jacygrad E."/>
            <person name="Sagayaradj S."/>
            <person name="Cavanaugh K."/>
            <person name="Han R."/>
            <person name="Bertier L."/>
            <person name="Beede B."/>
            <person name="Kafkas S."/>
            <person name="Golino D."/>
            <person name="Preece J."/>
            <person name="Michelmore R."/>
        </authorList>
    </citation>
    <scope>NUCLEOTIDE SEQUENCE [LARGE SCALE GENOMIC DNA]</scope>
</reference>
<dbReference type="EMBL" id="CM047744">
    <property type="protein sequence ID" value="KAJ0027959.1"/>
    <property type="molecule type" value="Genomic_DNA"/>
</dbReference>
<comment type="caution">
    <text evidence="1">The sequence shown here is derived from an EMBL/GenBank/DDBJ whole genome shotgun (WGS) entry which is preliminary data.</text>
</comment>
<accession>A0ACC0Y398</accession>
<evidence type="ECO:0000313" key="2">
    <source>
        <dbReference type="Proteomes" id="UP001163603"/>
    </source>
</evidence>
<proteinExistence type="predicted"/>
<keyword evidence="2" id="KW-1185">Reference proteome</keyword>
<gene>
    <name evidence="1" type="ORF">Pint_35454</name>
</gene>
<organism evidence="1 2">
    <name type="scientific">Pistacia integerrima</name>
    <dbReference type="NCBI Taxonomy" id="434235"/>
    <lineage>
        <taxon>Eukaryota</taxon>
        <taxon>Viridiplantae</taxon>
        <taxon>Streptophyta</taxon>
        <taxon>Embryophyta</taxon>
        <taxon>Tracheophyta</taxon>
        <taxon>Spermatophyta</taxon>
        <taxon>Magnoliopsida</taxon>
        <taxon>eudicotyledons</taxon>
        <taxon>Gunneridae</taxon>
        <taxon>Pentapetalae</taxon>
        <taxon>rosids</taxon>
        <taxon>malvids</taxon>
        <taxon>Sapindales</taxon>
        <taxon>Anacardiaceae</taxon>
        <taxon>Pistacia</taxon>
    </lineage>
</organism>